<evidence type="ECO:0000313" key="12">
    <source>
        <dbReference type="EMBL" id="HIQ80597.1"/>
    </source>
</evidence>
<dbReference type="Gene3D" id="3.10.520.10">
    <property type="entry name" value="ApbE-like domains"/>
    <property type="match status" value="1"/>
</dbReference>
<feature type="binding site" evidence="11">
    <location>
        <position position="176"/>
    </location>
    <ligand>
        <name>Mg(2+)</name>
        <dbReference type="ChEBI" id="CHEBI:18420"/>
    </ligand>
</feature>
<evidence type="ECO:0000256" key="11">
    <source>
        <dbReference type="PIRSR" id="PIRSR006268-2"/>
    </source>
</evidence>
<feature type="binding site" evidence="11">
    <location>
        <position position="293"/>
    </location>
    <ligand>
        <name>Mg(2+)</name>
        <dbReference type="ChEBI" id="CHEBI:18420"/>
    </ligand>
</feature>
<comment type="cofactor">
    <cofactor evidence="11">
        <name>Mg(2+)</name>
        <dbReference type="ChEBI" id="CHEBI:18420"/>
    </cofactor>
    <cofactor evidence="11">
        <name>Mn(2+)</name>
        <dbReference type="ChEBI" id="CHEBI:29035"/>
    </cofactor>
    <text evidence="11">Magnesium. Can also use manganese.</text>
</comment>
<dbReference type="GO" id="GO:0046872">
    <property type="term" value="F:metal ion binding"/>
    <property type="evidence" value="ECO:0007669"/>
    <property type="project" value="UniProtKB-UniRule"/>
</dbReference>
<evidence type="ECO:0000256" key="9">
    <source>
        <dbReference type="ARBA" id="ARBA00048540"/>
    </source>
</evidence>
<dbReference type="PANTHER" id="PTHR30040:SF2">
    <property type="entry name" value="FAD:PROTEIN FMN TRANSFERASE"/>
    <property type="match status" value="1"/>
</dbReference>
<keyword evidence="3 10" id="KW-0285">Flavoprotein</keyword>
<dbReference type="InterPro" id="IPR024932">
    <property type="entry name" value="ApbE"/>
</dbReference>
<evidence type="ECO:0000313" key="13">
    <source>
        <dbReference type="Proteomes" id="UP000886787"/>
    </source>
</evidence>
<dbReference type="PIRSF" id="PIRSF006268">
    <property type="entry name" value="ApbE"/>
    <property type="match status" value="1"/>
</dbReference>
<comment type="similarity">
    <text evidence="10">Belongs to the ApbE family.</text>
</comment>
<dbReference type="SUPFAM" id="SSF143631">
    <property type="entry name" value="ApbE-like"/>
    <property type="match status" value="1"/>
</dbReference>
<protein>
    <recommendedName>
        <fullName evidence="2 10">FAD:protein FMN transferase</fullName>
        <ecNumber evidence="1 10">2.7.1.180</ecNumber>
    </recommendedName>
    <alternativeName>
        <fullName evidence="8 10">Flavin transferase</fullName>
    </alternativeName>
</protein>
<dbReference type="EC" id="2.7.1.180" evidence="1 10"/>
<evidence type="ECO:0000256" key="7">
    <source>
        <dbReference type="ARBA" id="ARBA00022842"/>
    </source>
</evidence>
<reference evidence="12" key="1">
    <citation type="submission" date="2020-10" db="EMBL/GenBank/DDBJ databases">
        <authorList>
            <person name="Gilroy R."/>
        </authorList>
    </citation>
    <scope>NUCLEOTIDE SEQUENCE</scope>
    <source>
        <strain evidence="12">ChiSjej1B19-3389</strain>
    </source>
</reference>
<dbReference type="PANTHER" id="PTHR30040">
    <property type="entry name" value="THIAMINE BIOSYNTHESIS LIPOPROTEIN APBE"/>
    <property type="match status" value="1"/>
</dbReference>
<feature type="binding site" evidence="11">
    <location>
        <position position="289"/>
    </location>
    <ligand>
        <name>Mg(2+)</name>
        <dbReference type="ChEBI" id="CHEBI:18420"/>
    </ligand>
</feature>
<comment type="catalytic activity">
    <reaction evidence="9 10">
        <text>L-threonyl-[protein] + FAD = FMN-L-threonyl-[protein] + AMP + H(+)</text>
        <dbReference type="Rhea" id="RHEA:36847"/>
        <dbReference type="Rhea" id="RHEA-COMP:11060"/>
        <dbReference type="Rhea" id="RHEA-COMP:11061"/>
        <dbReference type="ChEBI" id="CHEBI:15378"/>
        <dbReference type="ChEBI" id="CHEBI:30013"/>
        <dbReference type="ChEBI" id="CHEBI:57692"/>
        <dbReference type="ChEBI" id="CHEBI:74257"/>
        <dbReference type="ChEBI" id="CHEBI:456215"/>
        <dbReference type="EC" id="2.7.1.180"/>
    </reaction>
</comment>
<dbReference type="EMBL" id="DVFW01000025">
    <property type="protein sequence ID" value="HIQ80597.1"/>
    <property type="molecule type" value="Genomic_DNA"/>
</dbReference>
<evidence type="ECO:0000256" key="2">
    <source>
        <dbReference type="ARBA" id="ARBA00016337"/>
    </source>
</evidence>
<organism evidence="12 13">
    <name type="scientific">Candidatus Scatavimonas merdigallinarum</name>
    <dbReference type="NCBI Taxonomy" id="2840914"/>
    <lineage>
        <taxon>Bacteria</taxon>
        <taxon>Bacillati</taxon>
        <taxon>Bacillota</taxon>
        <taxon>Clostridia</taxon>
        <taxon>Eubacteriales</taxon>
        <taxon>Oscillospiraceae</taxon>
        <taxon>Oscillospiraceae incertae sedis</taxon>
        <taxon>Candidatus Scatavimonas</taxon>
    </lineage>
</organism>
<proteinExistence type="inferred from homology"/>
<keyword evidence="7 10" id="KW-0460">Magnesium</keyword>
<dbReference type="Pfam" id="PF02424">
    <property type="entry name" value="ApbE"/>
    <property type="match status" value="1"/>
</dbReference>
<evidence type="ECO:0000256" key="3">
    <source>
        <dbReference type="ARBA" id="ARBA00022630"/>
    </source>
</evidence>
<evidence type="ECO:0000256" key="10">
    <source>
        <dbReference type="PIRNR" id="PIRNR006268"/>
    </source>
</evidence>
<evidence type="ECO:0000256" key="5">
    <source>
        <dbReference type="ARBA" id="ARBA00022723"/>
    </source>
</evidence>
<name>A0A9D0ZI39_9FIRM</name>
<dbReference type="InterPro" id="IPR003374">
    <property type="entry name" value="ApbE-like_sf"/>
</dbReference>
<gene>
    <name evidence="12" type="ORF">IAD32_04845</name>
</gene>
<keyword evidence="6 10" id="KW-0274">FAD</keyword>
<dbReference type="GO" id="GO:0016740">
    <property type="term" value="F:transferase activity"/>
    <property type="evidence" value="ECO:0007669"/>
    <property type="project" value="UniProtKB-UniRule"/>
</dbReference>
<keyword evidence="5 10" id="KW-0479">Metal-binding</keyword>
<comment type="caution">
    <text evidence="12">The sequence shown here is derived from an EMBL/GenBank/DDBJ whole genome shotgun (WGS) entry which is preliminary data.</text>
</comment>
<evidence type="ECO:0000256" key="4">
    <source>
        <dbReference type="ARBA" id="ARBA00022679"/>
    </source>
</evidence>
<evidence type="ECO:0000256" key="1">
    <source>
        <dbReference type="ARBA" id="ARBA00011955"/>
    </source>
</evidence>
<dbReference type="AlphaFoldDB" id="A0A9D0ZI39"/>
<reference evidence="12" key="2">
    <citation type="journal article" date="2021" name="PeerJ">
        <title>Extensive microbial diversity within the chicken gut microbiome revealed by metagenomics and culture.</title>
        <authorList>
            <person name="Gilroy R."/>
            <person name="Ravi A."/>
            <person name="Getino M."/>
            <person name="Pursley I."/>
            <person name="Horton D.L."/>
            <person name="Alikhan N.F."/>
            <person name="Baker D."/>
            <person name="Gharbi K."/>
            <person name="Hall N."/>
            <person name="Watson M."/>
            <person name="Adriaenssens E.M."/>
            <person name="Foster-Nyarko E."/>
            <person name="Jarju S."/>
            <person name="Secka A."/>
            <person name="Antonio M."/>
            <person name="Oren A."/>
            <person name="Chaudhuri R.R."/>
            <person name="La Ragione R."/>
            <person name="Hildebrand F."/>
            <person name="Pallen M.J."/>
        </authorList>
    </citation>
    <scope>NUCLEOTIDE SEQUENCE</scope>
    <source>
        <strain evidence="12">ChiSjej1B19-3389</strain>
    </source>
</reference>
<sequence>MKKKLFVLLLLFIILFAEGCSYLSSSALLTTENRTTQQIFALDTVITITANGAHAQEGIIAAKEEITRLEKLFSTTLSDSDIAKINRTPCQSNFISSDTAAVLRTSLEVAHKSGGALDISIYPVVKLWGFISGEYRVPDQNEIDKTLAFVDYQKIVLDEDDQSVTLAENMQLDLGAVAKGYISQKAAAAMKKAGVESAVINLGGNIQTLGENPDGSGNWEIGIQYLDTSDYFCTLQVGESTLATSGAYQRKFEYNGTLYHHIIDPKTGRPAEGKTVSVTVLSNDGALADALSTAFFIMDIEKASEYYRENDGFEFVILAKDNRLYVTEGIRSAITLAKNYTDISIHTVKKT</sequence>
<dbReference type="Proteomes" id="UP000886787">
    <property type="component" value="Unassembled WGS sequence"/>
</dbReference>
<evidence type="ECO:0000256" key="8">
    <source>
        <dbReference type="ARBA" id="ARBA00031306"/>
    </source>
</evidence>
<accession>A0A9D0ZI39</accession>
<keyword evidence="4 10" id="KW-0808">Transferase</keyword>
<evidence type="ECO:0000256" key="6">
    <source>
        <dbReference type="ARBA" id="ARBA00022827"/>
    </source>
</evidence>